<evidence type="ECO:0000256" key="1">
    <source>
        <dbReference type="ARBA" id="ARBA00022723"/>
    </source>
</evidence>
<feature type="binding site" evidence="3">
    <location>
        <position position="8"/>
    </location>
    <ligand>
        <name>a divalent metal cation</name>
        <dbReference type="ChEBI" id="CHEBI:60240"/>
        <label>1</label>
    </ligand>
</feature>
<name>A0A1F7F8D0_UNCRA</name>
<dbReference type="PANTHER" id="PTHR46124">
    <property type="entry name" value="D-AMINOACYL-TRNA DEACYLASE"/>
    <property type="match status" value="1"/>
</dbReference>
<dbReference type="GO" id="GO:0016788">
    <property type="term" value="F:hydrolase activity, acting on ester bonds"/>
    <property type="evidence" value="ECO:0007669"/>
    <property type="project" value="InterPro"/>
</dbReference>
<dbReference type="PANTHER" id="PTHR46124:SF2">
    <property type="entry name" value="D-AMINOACYL-TRNA DEACYLASE"/>
    <property type="match status" value="1"/>
</dbReference>
<evidence type="ECO:0000313" key="4">
    <source>
        <dbReference type="EMBL" id="OGK02838.1"/>
    </source>
</evidence>
<dbReference type="AlphaFoldDB" id="A0A1F7F8D0"/>
<dbReference type="InterPro" id="IPR032466">
    <property type="entry name" value="Metal_Hydrolase"/>
</dbReference>
<gene>
    <name evidence="4" type="ORF">A2519_06635</name>
</gene>
<dbReference type="SUPFAM" id="SSF51556">
    <property type="entry name" value="Metallo-dependent hydrolases"/>
    <property type="match status" value="1"/>
</dbReference>
<feature type="binding site" evidence="3">
    <location>
        <position position="201"/>
    </location>
    <ligand>
        <name>a divalent metal cation</name>
        <dbReference type="ChEBI" id="CHEBI:60240"/>
        <label>1</label>
    </ligand>
</feature>
<feature type="binding site" evidence="3">
    <location>
        <position position="6"/>
    </location>
    <ligand>
        <name>a divalent metal cation</name>
        <dbReference type="ChEBI" id="CHEBI:60240"/>
        <label>1</label>
    </ligand>
</feature>
<keyword evidence="2" id="KW-0378">Hydrolase</keyword>
<dbReference type="GO" id="GO:0004536">
    <property type="term" value="F:DNA nuclease activity"/>
    <property type="evidence" value="ECO:0007669"/>
    <property type="project" value="InterPro"/>
</dbReference>
<dbReference type="CDD" id="cd01310">
    <property type="entry name" value="TatD_DNAse"/>
    <property type="match status" value="1"/>
</dbReference>
<reference evidence="4 5" key="1">
    <citation type="journal article" date="2016" name="Nat. Commun.">
        <title>Thousands of microbial genomes shed light on interconnected biogeochemical processes in an aquifer system.</title>
        <authorList>
            <person name="Anantharaman K."/>
            <person name="Brown C.T."/>
            <person name="Hug L.A."/>
            <person name="Sharon I."/>
            <person name="Castelle C.J."/>
            <person name="Probst A.J."/>
            <person name="Thomas B.C."/>
            <person name="Singh A."/>
            <person name="Wilkins M.J."/>
            <person name="Karaoz U."/>
            <person name="Brodie E.L."/>
            <person name="Williams K.H."/>
            <person name="Hubbard S.S."/>
            <person name="Banfield J.F."/>
        </authorList>
    </citation>
    <scope>NUCLEOTIDE SEQUENCE [LARGE SCALE GENOMIC DNA]</scope>
</reference>
<evidence type="ECO:0000256" key="3">
    <source>
        <dbReference type="PIRSR" id="PIRSR005902-1"/>
    </source>
</evidence>
<sequence>MSVDSHSHLFYPEFNDDLPIVIERAAAVGIKMIICSGTDLQTSRQSIELACTFPMVHATIGIHPHEASKAKETDLQAIDALCDREKVVAIGEAGLDFHYDSTDRKTQEKVFSTLLSLARRRNLPIVVHSREAESEALQMLRDHGIRNALFHCFTGTAAIARKIIDAGYHIGVTGIITFKGATVLAETICTLPLDRLLPETDCPYLAPIPFRGKRNEPCHIPLIIKKIAQLFPGNTEKDIENLFINNLQQIFPLVSTGNFDFTGK</sequence>
<dbReference type="Pfam" id="PF01026">
    <property type="entry name" value="TatD_DNase"/>
    <property type="match status" value="1"/>
</dbReference>
<dbReference type="InterPro" id="IPR001130">
    <property type="entry name" value="TatD-like"/>
</dbReference>
<dbReference type="GO" id="GO:0046872">
    <property type="term" value="F:metal ion binding"/>
    <property type="evidence" value="ECO:0007669"/>
    <property type="project" value="UniProtKB-KW"/>
</dbReference>
<dbReference type="InterPro" id="IPR015991">
    <property type="entry name" value="TatD/YcfH-like"/>
</dbReference>
<keyword evidence="1 3" id="KW-0479">Metal-binding</keyword>
<feature type="binding site" evidence="3">
    <location>
        <position position="128"/>
    </location>
    <ligand>
        <name>a divalent metal cation</name>
        <dbReference type="ChEBI" id="CHEBI:60240"/>
        <label>2</label>
    </ligand>
</feature>
<dbReference type="NCBIfam" id="TIGR00010">
    <property type="entry name" value="YchF/TatD family DNA exonuclease"/>
    <property type="match status" value="1"/>
</dbReference>
<dbReference type="FunFam" id="3.20.20.140:FF:000005">
    <property type="entry name" value="TatD family hydrolase"/>
    <property type="match status" value="1"/>
</dbReference>
<evidence type="ECO:0000256" key="2">
    <source>
        <dbReference type="ARBA" id="ARBA00022801"/>
    </source>
</evidence>
<protein>
    <recommendedName>
        <fullName evidence="6">Hydrolase TatD</fullName>
    </recommendedName>
</protein>
<feature type="binding site" evidence="3">
    <location>
        <position position="151"/>
    </location>
    <ligand>
        <name>a divalent metal cation</name>
        <dbReference type="ChEBI" id="CHEBI:60240"/>
        <label>2</label>
    </ligand>
</feature>
<evidence type="ECO:0008006" key="6">
    <source>
        <dbReference type="Google" id="ProtNLM"/>
    </source>
</evidence>
<comment type="caution">
    <text evidence="4">The sequence shown here is derived from an EMBL/GenBank/DDBJ whole genome shotgun (WGS) entry which is preliminary data.</text>
</comment>
<proteinExistence type="predicted"/>
<accession>A0A1F7F8D0</accession>
<evidence type="ECO:0000313" key="5">
    <source>
        <dbReference type="Proteomes" id="UP000179243"/>
    </source>
</evidence>
<organism evidence="4 5">
    <name type="scientific">Candidatus Raymondbacteria bacterium RIFOXYD12_FULL_49_13</name>
    <dbReference type="NCBI Taxonomy" id="1817890"/>
    <lineage>
        <taxon>Bacteria</taxon>
        <taxon>Raymondiibacteriota</taxon>
    </lineage>
</organism>
<dbReference type="Proteomes" id="UP000179243">
    <property type="component" value="Unassembled WGS sequence"/>
</dbReference>
<feature type="binding site" evidence="3">
    <location>
        <position position="92"/>
    </location>
    <ligand>
        <name>a divalent metal cation</name>
        <dbReference type="ChEBI" id="CHEBI:60240"/>
        <label>1</label>
    </ligand>
</feature>
<dbReference type="PIRSF" id="PIRSF005902">
    <property type="entry name" value="DNase_TatD"/>
    <property type="match status" value="1"/>
</dbReference>
<dbReference type="Gene3D" id="3.20.20.140">
    <property type="entry name" value="Metal-dependent hydrolases"/>
    <property type="match status" value="1"/>
</dbReference>
<dbReference type="EMBL" id="MFYX01000101">
    <property type="protein sequence ID" value="OGK02838.1"/>
    <property type="molecule type" value="Genomic_DNA"/>
</dbReference>